<dbReference type="InterPro" id="IPR028098">
    <property type="entry name" value="Glyco_trans_4-like_N"/>
</dbReference>
<dbReference type="Pfam" id="PF00534">
    <property type="entry name" value="Glycos_transf_1"/>
    <property type="match status" value="1"/>
</dbReference>
<dbReference type="GO" id="GO:0016757">
    <property type="term" value="F:glycosyltransferase activity"/>
    <property type="evidence" value="ECO:0007669"/>
    <property type="project" value="InterPro"/>
</dbReference>
<dbReference type="Gene3D" id="3.40.50.2000">
    <property type="entry name" value="Glycogen Phosphorylase B"/>
    <property type="match status" value="2"/>
</dbReference>
<dbReference type="InterPro" id="IPR050194">
    <property type="entry name" value="Glycosyltransferase_grp1"/>
</dbReference>
<proteinExistence type="predicted"/>
<keyword evidence="3" id="KW-0808">Transferase</keyword>
<sequence>MKITYITNLYPPSIIGGAEIVVEKITKKLAKEHEIIVITNNSKNEEKIENKIKFYKIKTNIYPVKNQLTESTILKPLWHAIDLFNINAYKEIKKILKKENPDIIHIHNYKGLSPLAFKAAKDLKIPLVFTAHDYSSICIRANLLNGKGEICENPRIPCKIYNKIQKFLIQDKPDIVTAPSGFVMKQLENAGLFSDARKIVLPNPVETETQPVEKSYDTLDILFVGSLSRHKGPDILIRAFRELENDNLKLHILGKGPDEDELRKLAEGDDRIIFHGFLSGDELMGMYQRANVTVVPSICYDNSPIVIYESLMNSTPVIASRIGGIPELVRDGYNGFLFEPGSVVELSRILKKISEDPSILKGLERNAYESSQKYSIEDHVKRLEEIYRGLL</sequence>
<dbReference type="CDD" id="cd03823">
    <property type="entry name" value="GT4_ExpE7-like"/>
    <property type="match status" value="1"/>
</dbReference>
<evidence type="ECO:0000313" key="4">
    <source>
        <dbReference type="Proteomes" id="UP000538031"/>
    </source>
</evidence>
<dbReference type="GeneID" id="77402768"/>
<dbReference type="RefSeq" id="WP_269899512.1">
    <property type="nucleotide sequence ID" value="NZ_CP064337.1"/>
</dbReference>
<name>A0A7J4MUQ3_METTF</name>
<feature type="domain" description="Glycosyltransferase subfamily 4-like N-terminal" evidence="2">
    <location>
        <begin position="15"/>
        <end position="208"/>
    </location>
</feature>
<dbReference type="PANTHER" id="PTHR45947">
    <property type="entry name" value="SULFOQUINOVOSYL TRANSFERASE SQD2"/>
    <property type="match status" value="1"/>
</dbReference>
<gene>
    <name evidence="3" type="ORF">HA285_02470</name>
</gene>
<feature type="domain" description="Glycosyl transferase family 1" evidence="1">
    <location>
        <begin position="212"/>
        <end position="369"/>
    </location>
</feature>
<dbReference type="InterPro" id="IPR001296">
    <property type="entry name" value="Glyco_trans_1"/>
</dbReference>
<dbReference type="Pfam" id="PF13439">
    <property type="entry name" value="Glyco_transf_4"/>
    <property type="match status" value="1"/>
</dbReference>
<dbReference type="AlphaFoldDB" id="A0A7J4MUQ3"/>
<organism evidence="3 4">
    <name type="scientific">Methanothermobacter thermautotrophicus</name>
    <name type="common">Methanobacterium thermoformicicum</name>
    <dbReference type="NCBI Taxonomy" id="145262"/>
    <lineage>
        <taxon>Archaea</taxon>
        <taxon>Methanobacteriati</taxon>
        <taxon>Methanobacteriota</taxon>
        <taxon>Methanomada group</taxon>
        <taxon>Methanobacteria</taxon>
        <taxon>Methanobacteriales</taxon>
        <taxon>Methanobacteriaceae</taxon>
        <taxon>Methanothermobacter</taxon>
    </lineage>
</organism>
<reference evidence="4" key="1">
    <citation type="journal article" date="2020" name="bioRxiv">
        <title>A rank-normalized archaeal taxonomy based on genome phylogeny resolves widespread incomplete and uneven classifications.</title>
        <authorList>
            <person name="Rinke C."/>
            <person name="Chuvochina M."/>
            <person name="Mussig A.J."/>
            <person name="Chaumeil P.-A."/>
            <person name="Waite D.W."/>
            <person name="Whitman W.B."/>
            <person name="Parks D.H."/>
            <person name="Hugenholtz P."/>
        </authorList>
    </citation>
    <scope>NUCLEOTIDE SEQUENCE [LARGE SCALE GENOMIC DNA]</scope>
</reference>
<dbReference type="EMBL" id="DUHT01000026">
    <property type="protein sequence ID" value="HIH64458.1"/>
    <property type="molecule type" value="Genomic_DNA"/>
</dbReference>
<protein>
    <submittedName>
        <fullName evidence="3">Glycosyltransferase family 4 protein</fullName>
    </submittedName>
</protein>
<evidence type="ECO:0000313" key="3">
    <source>
        <dbReference type="EMBL" id="HIH64458.1"/>
    </source>
</evidence>
<dbReference type="SUPFAM" id="SSF53756">
    <property type="entry name" value="UDP-Glycosyltransferase/glycogen phosphorylase"/>
    <property type="match status" value="1"/>
</dbReference>
<evidence type="ECO:0000259" key="2">
    <source>
        <dbReference type="Pfam" id="PF13439"/>
    </source>
</evidence>
<dbReference type="Proteomes" id="UP000538031">
    <property type="component" value="Unassembled WGS sequence"/>
</dbReference>
<accession>A0A7J4MUQ3</accession>
<dbReference type="PANTHER" id="PTHR45947:SF3">
    <property type="entry name" value="SULFOQUINOVOSYL TRANSFERASE SQD2"/>
    <property type="match status" value="1"/>
</dbReference>
<evidence type="ECO:0000259" key="1">
    <source>
        <dbReference type="Pfam" id="PF00534"/>
    </source>
</evidence>
<comment type="caution">
    <text evidence="3">The sequence shown here is derived from an EMBL/GenBank/DDBJ whole genome shotgun (WGS) entry which is preliminary data.</text>
</comment>